<accession>A0A919C5I6</accession>
<gene>
    <name evidence="2" type="ORF">GCM10018980_35470</name>
</gene>
<feature type="compositionally biased region" description="Gly residues" evidence="1">
    <location>
        <begin position="51"/>
        <end position="64"/>
    </location>
</feature>
<keyword evidence="3" id="KW-1185">Reference proteome</keyword>
<sequence>MPHRDPERHGLRVHGGAEAFVQDAPEAGFHQSAVVMHAGCSLWSRCRPAVGDGGGAPLRAGGGRRLPPSLAPEGQTDNHASAAAAAETSETLGAVGGHGLSTYRSPPCRVLLPVVRTDE</sequence>
<dbReference type="Proteomes" id="UP000619355">
    <property type="component" value="Unassembled WGS sequence"/>
</dbReference>
<evidence type="ECO:0000313" key="2">
    <source>
        <dbReference type="EMBL" id="GHG52127.1"/>
    </source>
</evidence>
<dbReference type="EMBL" id="BNBF01000009">
    <property type="protein sequence ID" value="GHG52127.1"/>
    <property type="molecule type" value="Genomic_DNA"/>
</dbReference>
<dbReference type="AlphaFoldDB" id="A0A919C5I6"/>
<organism evidence="2 3">
    <name type="scientific">Streptomyces capoamus</name>
    <dbReference type="NCBI Taxonomy" id="68183"/>
    <lineage>
        <taxon>Bacteria</taxon>
        <taxon>Bacillati</taxon>
        <taxon>Actinomycetota</taxon>
        <taxon>Actinomycetes</taxon>
        <taxon>Kitasatosporales</taxon>
        <taxon>Streptomycetaceae</taxon>
        <taxon>Streptomyces</taxon>
    </lineage>
</organism>
<name>A0A919C5I6_9ACTN</name>
<reference evidence="3" key="1">
    <citation type="journal article" date="2019" name="Int. J. Syst. Evol. Microbiol.">
        <title>The Global Catalogue of Microorganisms (GCM) 10K type strain sequencing project: providing services to taxonomists for standard genome sequencing and annotation.</title>
        <authorList>
            <consortium name="The Broad Institute Genomics Platform"/>
            <consortium name="The Broad Institute Genome Sequencing Center for Infectious Disease"/>
            <person name="Wu L."/>
            <person name="Ma J."/>
        </authorList>
    </citation>
    <scope>NUCLEOTIDE SEQUENCE [LARGE SCALE GENOMIC DNA]</scope>
    <source>
        <strain evidence="3">JCM 4253</strain>
    </source>
</reference>
<feature type="compositionally biased region" description="Low complexity" evidence="1">
    <location>
        <begin position="80"/>
        <end position="91"/>
    </location>
</feature>
<evidence type="ECO:0000313" key="3">
    <source>
        <dbReference type="Proteomes" id="UP000619355"/>
    </source>
</evidence>
<comment type="caution">
    <text evidence="2">The sequence shown here is derived from an EMBL/GenBank/DDBJ whole genome shotgun (WGS) entry which is preliminary data.</text>
</comment>
<proteinExistence type="predicted"/>
<feature type="region of interest" description="Disordered" evidence="1">
    <location>
        <begin position="51"/>
        <end position="106"/>
    </location>
</feature>
<protein>
    <submittedName>
        <fullName evidence="2">Uncharacterized protein</fullName>
    </submittedName>
</protein>
<evidence type="ECO:0000256" key="1">
    <source>
        <dbReference type="SAM" id="MobiDB-lite"/>
    </source>
</evidence>